<comment type="catalytic activity">
    <reaction evidence="3">
        <text>3',3'-c-di-GMP + H2O = 5'-phosphoguanylyl(3'-&gt;5')guanosine + H(+)</text>
        <dbReference type="Rhea" id="RHEA:24902"/>
        <dbReference type="ChEBI" id="CHEBI:15377"/>
        <dbReference type="ChEBI" id="CHEBI:15378"/>
        <dbReference type="ChEBI" id="CHEBI:58754"/>
        <dbReference type="ChEBI" id="CHEBI:58805"/>
        <dbReference type="EC" id="3.1.4.52"/>
    </reaction>
    <physiologicalReaction direction="left-to-right" evidence="3">
        <dbReference type="Rhea" id="RHEA:24903"/>
    </physiologicalReaction>
</comment>
<dbReference type="SUPFAM" id="SSF55073">
    <property type="entry name" value="Nucleotide cyclase"/>
    <property type="match status" value="1"/>
</dbReference>
<evidence type="ECO:0000259" key="5">
    <source>
        <dbReference type="PROSITE" id="PS50110"/>
    </source>
</evidence>
<keyword evidence="9" id="KW-1185">Reference proteome</keyword>
<dbReference type="InterPro" id="IPR000160">
    <property type="entry name" value="GGDEF_dom"/>
</dbReference>
<dbReference type="PROSITE" id="PS50883">
    <property type="entry name" value="EAL"/>
    <property type="match status" value="1"/>
</dbReference>
<dbReference type="GO" id="GO:0071732">
    <property type="term" value="P:cellular response to nitric oxide"/>
    <property type="evidence" value="ECO:0007669"/>
    <property type="project" value="UniProtKB-ARBA"/>
</dbReference>
<accession>A0A7X6DU12</accession>
<evidence type="ECO:0000256" key="4">
    <source>
        <dbReference type="PROSITE-ProRule" id="PRU00169"/>
    </source>
</evidence>
<dbReference type="CDD" id="cd01949">
    <property type="entry name" value="GGDEF"/>
    <property type="match status" value="1"/>
</dbReference>
<dbReference type="FunFam" id="3.20.20.450:FF:000001">
    <property type="entry name" value="Cyclic di-GMP phosphodiesterase yahA"/>
    <property type="match status" value="1"/>
</dbReference>
<evidence type="ECO:0000259" key="7">
    <source>
        <dbReference type="PROSITE" id="PS50887"/>
    </source>
</evidence>
<dbReference type="InterPro" id="IPR001789">
    <property type="entry name" value="Sig_transdc_resp-reg_receiver"/>
</dbReference>
<dbReference type="CDD" id="cd01948">
    <property type="entry name" value="EAL"/>
    <property type="match status" value="1"/>
</dbReference>
<dbReference type="GO" id="GO:0000160">
    <property type="term" value="P:phosphorelay signal transduction system"/>
    <property type="evidence" value="ECO:0007669"/>
    <property type="project" value="InterPro"/>
</dbReference>
<organism evidence="8 9">
    <name type="scientific">Candidatus Manganitrophus noduliformans</name>
    <dbReference type="NCBI Taxonomy" id="2606439"/>
    <lineage>
        <taxon>Bacteria</taxon>
        <taxon>Pseudomonadati</taxon>
        <taxon>Nitrospirota</taxon>
        <taxon>Nitrospiria</taxon>
        <taxon>Candidatus Troglogloeales</taxon>
        <taxon>Candidatus Manganitrophaceae</taxon>
        <taxon>Candidatus Manganitrophus</taxon>
    </lineage>
</organism>
<dbReference type="SMART" id="SM00065">
    <property type="entry name" value="GAF"/>
    <property type="match status" value="1"/>
</dbReference>
<dbReference type="SUPFAM" id="SSF55781">
    <property type="entry name" value="GAF domain-like"/>
    <property type="match status" value="1"/>
</dbReference>
<dbReference type="PANTHER" id="PTHR44757:SF2">
    <property type="entry name" value="BIOFILM ARCHITECTURE MAINTENANCE PROTEIN MBAA"/>
    <property type="match status" value="1"/>
</dbReference>
<dbReference type="FunFam" id="3.30.70.270:FF:000001">
    <property type="entry name" value="Diguanylate cyclase domain protein"/>
    <property type="match status" value="1"/>
</dbReference>
<dbReference type="InterPro" id="IPR035919">
    <property type="entry name" value="EAL_sf"/>
</dbReference>
<dbReference type="RefSeq" id="WP_168063349.1">
    <property type="nucleotide sequence ID" value="NZ_VTOW01000006.1"/>
</dbReference>
<sequence length="742" mass="81394">MESKRINALLIEDNPGDARLVQEMLSDVKEFSLSFKCSTRLSAALRSLREAPPDIILLDLSLPDAQGLESLGRLLSAAPGIPIIILTGLSDEKVAVEAIQKGAQDYLVKGRISGDLLAHAIPYAIERKQANELLRARARRQAVIAELGQRALSGMALPALMNEAVALVAKTLEVEYCKVLEPLPDGSALLLTAGVGWKEGLVGRATLGILENSQAAYTLACNGPVVVEDLETETRFNPVMLRDHGVVSGMSVLIPGQDYPHGVLGVHTKRRRTFGKEDVLFLQSIANVLAAAIERRKAEERIEHQAYHDALSGLPNRLLFEDRLSIAVAQARRGEEKLAVLLIDLDRFKVINDTLGHAIGDELLRGAAARFIGCVREGDTVARMGGDEFAVLLPQLDNDETAVQIAGRIASSLNPPFPLDGRALFVTASIGIALYPHAGGDAQTLLRHADIALYRAKEQGRNTLRCYCPSMNAKGFERLLLESALRQALEREEFLLHFQPQVNLKTGEIIGFEALVRWRRPEMGLISPAEFIPLAEETGLIIPIGEWILRAACAQNKAWQEAGFPSMRVAVNLSARQFHQDNFVETVRRVLKETPLDPSFLELELTESVLMGKEQSILSMLRELAAMGIHLSIDDFGTGYSSLAYLKRFPIEKLKVDQLFIHNMTTDPNDAVIARTVVAMAHSLRLKAIAEGVETEAQLAYLRSIGCDEMQGYLFSRPLPAEEATQLLIQKKGLSFAPDCSI</sequence>
<gene>
    <name evidence="8" type="ORF">MNODULE_21815</name>
</gene>
<evidence type="ECO:0000313" key="8">
    <source>
        <dbReference type="EMBL" id="NKE73400.1"/>
    </source>
</evidence>
<feature type="modified residue" description="4-aspartylphosphate" evidence="4">
    <location>
        <position position="59"/>
    </location>
</feature>
<dbReference type="Pfam" id="PF01590">
    <property type="entry name" value="GAF"/>
    <property type="match status" value="1"/>
</dbReference>
<dbReference type="PROSITE" id="PS50110">
    <property type="entry name" value="RESPONSE_REGULATORY"/>
    <property type="match status" value="1"/>
</dbReference>
<dbReference type="CDD" id="cd00156">
    <property type="entry name" value="REC"/>
    <property type="match status" value="1"/>
</dbReference>
<dbReference type="Pfam" id="PF00072">
    <property type="entry name" value="Response_reg"/>
    <property type="match status" value="1"/>
</dbReference>
<dbReference type="NCBIfam" id="TIGR00254">
    <property type="entry name" value="GGDEF"/>
    <property type="match status" value="1"/>
</dbReference>
<dbReference type="InterPro" id="IPR029787">
    <property type="entry name" value="Nucleotide_cyclase"/>
</dbReference>
<protein>
    <submittedName>
        <fullName evidence="8">EAL domain-containing protein</fullName>
    </submittedName>
</protein>
<dbReference type="Pfam" id="PF00563">
    <property type="entry name" value="EAL"/>
    <property type="match status" value="1"/>
</dbReference>
<dbReference type="SMART" id="SM00267">
    <property type="entry name" value="GGDEF"/>
    <property type="match status" value="1"/>
</dbReference>
<evidence type="ECO:0000313" key="9">
    <source>
        <dbReference type="Proteomes" id="UP000534783"/>
    </source>
</evidence>
<comment type="caution">
    <text evidence="8">The sequence shown here is derived from an EMBL/GenBank/DDBJ whole genome shotgun (WGS) entry which is preliminary data.</text>
</comment>
<dbReference type="GO" id="GO:0071111">
    <property type="term" value="F:cyclic-guanylate-specific phosphodiesterase activity"/>
    <property type="evidence" value="ECO:0007669"/>
    <property type="project" value="UniProtKB-EC"/>
</dbReference>
<dbReference type="SMART" id="SM00052">
    <property type="entry name" value="EAL"/>
    <property type="match status" value="1"/>
</dbReference>
<feature type="domain" description="Response regulatory" evidence="5">
    <location>
        <begin position="7"/>
        <end position="124"/>
    </location>
</feature>
<dbReference type="Gene3D" id="3.30.450.40">
    <property type="match status" value="1"/>
</dbReference>
<dbReference type="InterPro" id="IPR001633">
    <property type="entry name" value="EAL_dom"/>
</dbReference>
<name>A0A7X6DU12_9BACT</name>
<dbReference type="Pfam" id="PF00990">
    <property type="entry name" value="GGDEF"/>
    <property type="match status" value="1"/>
</dbReference>
<dbReference type="SUPFAM" id="SSF52172">
    <property type="entry name" value="CheY-like"/>
    <property type="match status" value="1"/>
</dbReference>
<keyword evidence="2" id="KW-0418">Kinase</keyword>
<dbReference type="Proteomes" id="UP000534783">
    <property type="component" value="Unassembled WGS sequence"/>
</dbReference>
<evidence type="ECO:0000256" key="3">
    <source>
        <dbReference type="ARBA" id="ARBA00051114"/>
    </source>
</evidence>
<proteinExistence type="predicted"/>
<evidence type="ECO:0000256" key="1">
    <source>
        <dbReference type="ARBA" id="ARBA00022679"/>
    </source>
</evidence>
<dbReference type="Gene3D" id="3.40.50.2300">
    <property type="match status" value="1"/>
</dbReference>
<dbReference type="InterPro" id="IPR003018">
    <property type="entry name" value="GAF"/>
</dbReference>
<evidence type="ECO:0000256" key="2">
    <source>
        <dbReference type="ARBA" id="ARBA00022777"/>
    </source>
</evidence>
<keyword evidence="1" id="KW-0808">Transferase</keyword>
<dbReference type="InterPro" id="IPR043128">
    <property type="entry name" value="Rev_trsase/Diguanyl_cyclase"/>
</dbReference>
<feature type="domain" description="GGDEF" evidence="7">
    <location>
        <begin position="336"/>
        <end position="469"/>
    </location>
</feature>
<dbReference type="SUPFAM" id="SSF141868">
    <property type="entry name" value="EAL domain-like"/>
    <property type="match status" value="1"/>
</dbReference>
<reference evidence="8 9" key="1">
    <citation type="journal article" date="2020" name="Nature">
        <title>Bacterial chemolithoautotrophy via manganese oxidation.</title>
        <authorList>
            <person name="Yu H."/>
            <person name="Leadbetter J.R."/>
        </authorList>
    </citation>
    <scope>NUCLEOTIDE SEQUENCE [LARGE SCALE GENOMIC DNA]</scope>
    <source>
        <strain evidence="8 9">Mn-1</strain>
    </source>
</reference>
<dbReference type="AlphaFoldDB" id="A0A7X6DU12"/>
<dbReference type="PANTHER" id="PTHR44757">
    <property type="entry name" value="DIGUANYLATE CYCLASE DGCP"/>
    <property type="match status" value="1"/>
</dbReference>
<dbReference type="InterPro" id="IPR011006">
    <property type="entry name" value="CheY-like_superfamily"/>
</dbReference>
<dbReference type="InterPro" id="IPR052155">
    <property type="entry name" value="Biofilm_reg_signaling"/>
</dbReference>
<dbReference type="EMBL" id="VTOW01000006">
    <property type="protein sequence ID" value="NKE73400.1"/>
    <property type="molecule type" value="Genomic_DNA"/>
</dbReference>
<dbReference type="InterPro" id="IPR029016">
    <property type="entry name" value="GAF-like_dom_sf"/>
</dbReference>
<dbReference type="GO" id="GO:0016301">
    <property type="term" value="F:kinase activity"/>
    <property type="evidence" value="ECO:0007669"/>
    <property type="project" value="UniProtKB-KW"/>
</dbReference>
<dbReference type="SMART" id="SM00448">
    <property type="entry name" value="REC"/>
    <property type="match status" value="1"/>
</dbReference>
<keyword evidence="4" id="KW-0597">Phosphoprotein</keyword>
<dbReference type="Gene3D" id="3.20.20.450">
    <property type="entry name" value="EAL domain"/>
    <property type="match status" value="1"/>
</dbReference>
<feature type="domain" description="EAL" evidence="6">
    <location>
        <begin position="478"/>
        <end position="732"/>
    </location>
</feature>
<dbReference type="PROSITE" id="PS50887">
    <property type="entry name" value="GGDEF"/>
    <property type="match status" value="1"/>
</dbReference>
<evidence type="ECO:0000259" key="6">
    <source>
        <dbReference type="PROSITE" id="PS50883"/>
    </source>
</evidence>
<dbReference type="Gene3D" id="3.30.70.270">
    <property type="match status" value="1"/>
</dbReference>